<proteinExistence type="inferred from homology"/>
<dbReference type="PRINTS" id="PR00507">
    <property type="entry name" value="N12N6MTFRASE"/>
</dbReference>
<dbReference type="InterPro" id="IPR050953">
    <property type="entry name" value="N4_N6_ade-DNA_methylase"/>
</dbReference>
<evidence type="ECO:0000256" key="3">
    <source>
        <dbReference type="ARBA" id="ARBA00022603"/>
    </source>
</evidence>
<keyword evidence="10" id="KW-1185">Reference proteome</keyword>
<dbReference type="PANTHER" id="PTHR33841">
    <property type="entry name" value="DNA METHYLTRANSFERASE YEEA-RELATED"/>
    <property type="match status" value="1"/>
</dbReference>
<dbReference type="Proteomes" id="UP000317648">
    <property type="component" value="Chromosome"/>
</dbReference>
<dbReference type="OrthoDB" id="9758243at2"/>
<feature type="domain" description="Type ISP restriction-modification enzyme LLaBIII C-terminal specificity" evidence="8">
    <location>
        <begin position="422"/>
        <end position="663"/>
    </location>
</feature>
<feature type="region of interest" description="Disordered" evidence="6">
    <location>
        <begin position="504"/>
        <end position="529"/>
    </location>
</feature>
<dbReference type="EMBL" id="CP036433">
    <property type="protein sequence ID" value="QDU96984.1"/>
    <property type="molecule type" value="Genomic_DNA"/>
</dbReference>
<dbReference type="AlphaFoldDB" id="A0A518DYS8"/>
<protein>
    <recommendedName>
        <fullName evidence="2">site-specific DNA-methyltransferase (adenine-specific)</fullName>
        <ecNumber evidence="2">2.1.1.72</ecNumber>
    </recommendedName>
</protein>
<feature type="domain" description="DNA methylase adenine-specific" evidence="7">
    <location>
        <begin position="36"/>
        <end position="204"/>
    </location>
</feature>
<dbReference type="Pfam" id="PF18135">
    <property type="entry name" value="Type_ISP_C"/>
    <property type="match status" value="1"/>
</dbReference>
<evidence type="ECO:0000256" key="4">
    <source>
        <dbReference type="ARBA" id="ARBA00022679"/>
    </source>
</evidence>
<evidence type="ECO:0000259" key="7">
    <source>
        <dbReference type="Pfam" id="PF02384"/>
    </source>
</evidence>
<keyword evidence="3 9" id="KW-0489">Methyltransferase</keyword>
<dbReference type="EC" id="2.1.1.72" evidence="2"/>
<dbReference type="GO" id="GO:0032259">
    <property type="term" value="P:methylation"/>
    <property type="evidence" value="ECO:0007669"/>
    <property type="project" value="UniProtKB-KW"/>
</dbReference>
<dbReference type="SUPFAM" id="SSF53335">
    <property type="entry name" value="S-adenosyl-L-methionine-dependent methyltransferases"/>
    <property type="match status" value="1"/>
</dbReference>
<sequence>MLAFLKQPERFLAAAQMAAIEAELADDFIDPRVRLFELFQAALDSDQRRSRGVFYTPAAVVRFLVDAVQQIDRCHFHGDGSSHRNPLTIVDPACGAGAFLFGVLDRLSWSAAFSYEDRPAPVLLGLEVDPVAACVAEYLLVERSSGLARRASLEAPQILTLNPLEGPTEDLATLLQLAPLAVIGNPPYANFGRRNRTPWIRERLADYKRGLVEKKHNLDDDFIKFICWGQCVIDRAGQGVLAFVTSNTYLDGLTHRRMRASLGESFDEIFLLDLHGGGPARERAPAGVVDENIFPIRQGVALGVFVKRGTNADDPPEECGEPVVWRSDLWGSRQEKLTTLARTPFDQIAWERIEPRAPAFAFSRPRSAASQAYEDWPALDHVFLQYVSGVQTKNDALWTSFHRDSLADQVRERVEQAGEQVDLERIRPFYTAPFDRRWIYYAPHLLGRARLSVMRHVLAGSWGLAFMRQATGEGEYDHFLAVGELISDRLFHSARGAPFLAPAMLHEPGETPTSNLSPDFLQEASDRQGRRRPLAPEALLDYLYAVFYSRWYRTTFAEQLPGGFPRVPLTSDSQLFTRTSAAGRKLRRLHLQGAPSTSNDVLPESDERLAVKVRTDAAGGCIWLNQETCVPASGAVQQYRIGGLPVLERWLKQRKKIGLRQADLQQCRAIIAMLEETVRLQKTINTLLANGV</sequence>
<dbReference type="Gene3D" id="3.40.50.150">
    <property type="entry name" value="Vaccinia Virus protein VP39"/>
    <property type="match status" value="1"/>
</dbReference>
<name>A0A518DYS8_9BACT</name>
<comment type="similarity">
    <text evidence="1">Belongs to the N(4)/N(6)-methyltransferase family.</text>
</comment>
<dbReference type="RefSeq" id="WP_145055742.1">
    <property type="nucleotide sequence ID" value="NZ_CP036433.1"/>
</dbReference>
<evidence type="ECO:0000256" key="2">
    <source>
        <dbReference type="ARBA" id="ARBA00011900"/>
    </source>
</evidence>
<evidence type="ECO:0000313" key="10">
    <source>
        <dbReference type="Proteomes" id="UP000317648"/>
    </source>
</evidence>
<evidence type="ECO:0000313" key="9">
    <source>
        <dbReference type="EMBL" id="QDU96984.1"/>
    </source>
</evidence>
<dbReference type="KEGG" id="lcre:Pla8534_48090"/>
<evidence type="ECO:0000256" key="5">
    <source>
        <dbReference type="ARBA" id="ARBA00047942"/>
    </source>
</evidence>
<dbReference type="GO" id="GO:0008170">
    <property type="term" value="F:N-methyltransferase activity"/>
    <property type="evidence" value="ECO:0007669"/>
    <property type="project" value="InterPro"/>
</dbReference>
<dbReference type="InterPro" id="IPR003356">
    <property type="entry name" value="DNA_methylase_A-5"/>
</dbReference>
<accession>A0A518DYS8</accession>
<dbReference type="GO" id="GO:0003677">
    <property type="term" value="F:DNA binding"/>
    <property type="evidence" value="ECO:0007669"/>
    <property type="project" value="InterPro"/>
</dbReference>
<evidence type="ECO:0000259" key="8">
    <source>
        <dbReference type="Pfam" id="PF18135"/>
    </source>
</evidence>
<evidence type="ECO:0000256" key="1">
    <source>
        <dbReference type="ARBA" id="ARBA00006594"/>
    </source>
</evidence>
<keyword evidence="4" id="KW-0808">Transferase</keyword>
<dbReference type="Pfam" id="PF02384">
    <property type="entry name" value="N6_Mtase"/>
    <property type="match status" value="1"/>
</dbReference>
<dbReference type="PANTHER" id="PTHR33841:SF1">
    <property type="entry name" value="DNA METHYLTRANSFERASE A"/>
    <property type="match status" value="1"/>
</dbReference>
<dbReference type="InterPro" id="IPR041635">
    <property type="entry name" value="Type_ISP_LLaBIII_C"/>
</dbReference>
<evidence type="ECO:0000256" key="6">
    <source>
        <dbReference type="SAM" id="MobiDB-lite"/>
    </source>
</evidence>
<gene>
    <name evidence="9" type="ORF">Pla8534_48090</name>
</gene>
<comment type="catalytic activity">
    <reaction evidence="5">
        <text>a 2'-deoxyadenosine in DNA + S-adenosyl-L-methionine = an N(6)-methyl-2'-deoxyadenosine in DNA + S-adenosyl-L-homocysteine + H(+)</text>
        <dbReference type="Rhea" id="RHEA:15197"/>
        <dbReference type="Rhea" id="RHEA-COMP:12418"/>
        <dbReference type="Rhea" id="RHEA-COMP:12419"/>
        <dbReference type="ChEBI" id="CHEBI:15378"/>
        <dbReference type="ChEBI" id="CHEBI:57856"/>
        <dbReference type="ChEBI" id="CHEBI:59789"/>
        <dbReference type="ChEBI" id="CHEBI:90615"/>
        <dbReference type="ChEBI" id="CHEBI:90616"/>
        <dbReference type="EC" id="2.1.1.72"/>
    </reaction>
</comment>
<organism evidence="9 10">
    <name type="scientific">Lignipirellula cremea</name>
    <dbReference type="NCBI Taxonomy" id="2528010"/>
    <lineage>
        <taxon>Bacteria</taxon>
        <taxon>Pseudomonadati</taxon>
        <taxon>Planctomycetota</taxon>
        <taxon>Planctomycetia</taxon>
        <taxon>Pirellulales</taxon>
        <taxon>Pirellulaceae</taxon>
        <taxon>Lignipirellula</taxon>
    </lineage>
</organism>
<reference evidence="9 10" key="1">
    <citation type="submission" date="2019-02" db="EMBL/GenBank/DDBJ databases">
        <title>Deep-cultivation of Planctomycetes and their phenomic and genomic characterization uncovers novel biology.</title>
        <authorList>
            <person name="Wiegand S."/>
            <person name="Jogler M."/>
            <person name="Boedeker C."/>
            <person name="Pinto D."/>
            <person name="Vollmers J."/>
            <person name="Rivas-Marin E."/>
            <person name="Kohn T."/>
            <person name="Peeters S.H."/>
            <person name="Heuer A."/>
            <person name="Rast P."/>
            <person name="Oberbeckmann S."/>
            <person name="Bunk B."/>
            <person name="Jeske O."/>
            <person name="Meyerdierks A."/>
            <person name="Storesund J.E."/>
            <person name="Kallscheuer N."/>
            <person name="Luecker S."/>
            <person name="Lage O.M."/>
            <person name="Pohl T."/>
            <person name="Merkel B.J."/>
            <person name="Hornburger P."/>
            <person name="Mueller R.-W."/>
            <person name="Bruemmer F."/>
            <person name="Labrenz M."/>
            <person name="Spormann A.M."/>
            <person name="Op den Camp H."/>
            <person name="Overmann J."/>
            <person name="Amann R."/>
            <person name="Jetten M.S.M."/>
            <person name="Mascher T."/>
            <person name="Medema M.H."/>
            <person name="Devos D.P."/>
            <person name="Kaster A.-K."/>
            <person name="Ovreas L."/>
            <person name="Rohde M."/>
            <person name="Galperin M.Y."/>
            <person name="Jogler C."/>
        </authorList>
    </citation>
    <scope>NUCLEOTIDE SEQUENCE [LARGE SCALE GENOMIC DNA]</scope>
    <source>
        <strain evidence="9 10">Pla85_3_4</strain>
    </source>
</reference>
<dbReference type="GO" id="GO:0009007">
    <property type="term" value="F:site-specific DNA-methyltransferase (adenine-specific) activity"/>
    <property type="evidence" value="ECO:0007669"/>
    <property type="project" value="UniProtKB-EC"/>
</dbReference>
<dbReference type="InterPro" id="IPR029063">
    <property type="entry name" value="SAM-dependent_MTases_sf"/>
</dbReference>